<evidence type="ECO:0000256" key="12">
    <source>
        <dbReference type="SAM" id="SignalP"/>
    </source>
</evidence>
<comment type="similarity">
    <text evidence="10 11">Belongs to the TonB-dependent receptor family.</text>
</comment>
<dbReference type="Pfam" id="PF00593">
    <property type="entry name" value="TonB_dep_Rec_b-barrel"/>
    <property type="match status" value="1"/>
</dbReference>
<dbReference type="InterPro" id="IPR000531">
    <property type="entry name" value="Beta-barrel_TonB"/>
</dbReference>
<keyword evidence="8 15" id="KW-0675">Receptor</keyword>
<evidence type="ECO:0000256" key="9">
    <source>
        <dbReference type="ARBA" id="ARBA00023237"/>
    </source>
</evidence>
<accession>A0A7D4C0C1</accession>
<evidence type="ECO:0000256" key="10">
    <source>
        <dbReference type="PROSITE-ProRule" id="PRU01360"/>
    </source>
</evidence>
<dbReference type="PANTHER" id="PTHR30069:SF29">
    <property type="entry name" value="HEMOGLOBIN AND HEMOGLOBIN-HAPTOGLOBIN-BINDING PROTEIN 1-RELATED"/>
    <property type="match status" value="1"/>
</dbReference>
<comment type="subcellular location">
    <subcellularLocation>
        <location evidence="1 10">Cell outer membrane</location>
        <topology evidence="1 10">Multi-pass membrane protein</topology>
    </subcellularLocation>
</comment>
<keyword evidence="7 10" id="KW-0472">Membrane</keyword>
<keyword evidence="4 10" id="KW-0812">Transmembrane</keyword>
<keyword evidence="3 10" id="KW-1134">Transmembrane beta strand</keyword>
<evidence type="ECO:0000256" key="2">
    <source>
        <dbReference type="ARBA" id="ARBA00022448"/>
    </source>
</evidence>
<dbReference type="AlphaFoldDB" id="A0A7D4C0C1"/>
<dbReference type="PROSITE" id="PS52016">
    <property type="entry name" value="TONB_DEPENDENT_REC_3"/>
    <property type="match status" value="1"/>
</dbReference>
<evidence type="ECO:0000256" key="3">
    <source>
        <dbReference type="ARBA" id="ARBA00022452"/>
    </source>
</evidence>
<keyword evidence="2 10" id="KW-0813">Transport</keyword>
<dbReference type="GO" id="GO:0015344">
    <property type="term" value="F:siderophore uptake transmembrane transporter activity"/>
    <property type="evidence" value="ECO:0007669"/>
    <property type="project" value="TreeGrafter"/>
</dbReference>
<dbReference type="PANTHER" id="PTHR30069">
    <property type="entry name" value="TONB-DEPENDENT OUTER MEMBRANE RECEPTOR"/>
    <property type="match status" value="1"/>
</dbReference>
<keyword evidence="9 10" id="KW-0998">Cell outer membrane</keyword>
<evidence type="ECO:0000256" key="7">
    <source>
        <dbReference type="ARBA" id="ARBA00023136"/>
    </source>
</evidence>
<dbReference type="Pfam" id="PF07715">
    <property type="entry name" value="Plug"/>
    <property type="match status" value="1"/>
</dbReference>
<dbReference type="Proteomes" id="UP000500961">
    <property type="component" value="Chromosome"/>
</dbReference>
<dbReference type="GO" id="GO:0009279">
    <property type="term" value="C:cell outer membrane"/>
    <property type="evidence" value="ECO:0007669"/>
    <property type="project" value="UniProtKB-SubCell"/>
</dbReference>
<dbReference type="RefSeq" id="WP_173074404.1">
    <property type="nucleotide sequence ID" value="NZ_CP041345.1"/>
</dbReference>
<keyword evidence="16" id="KW-1185">Reference proteome</keyword>
<dbReference type="InterPro" id="IPR037066">
    <property type="entry name" value="Plug_dom_sf"/>
</dbReference>
<feature type="chain" id="PRO_5029448833" evidence="12">
    <location>
        <begin position="21"/>
        <end position="639"/>
    </location>
</feature>
<gene>
    <name evidence="15" type="ORF">FHG85_07130</name>
</gene>
<keyword evidence="5 12" id="KW-0732">Signal</keyword>
<evidence type="ECO:0000256" key="4">
    <source>
        <dbReference type="ARBA" id="ARBA00022692"/>
    </source>
</evidence>
<dbReference type="GO" id="GO:0044718">
    <property type="term" value="P:siderophore transmembrane transport"/>
    <property type="evidence" value="ECO:0007669"/>
    <property type="project" value="TreeGrafter"/>
</dbReference>
<evidence type="ECO:0000259" key="14">
    <source>
        <dbReference type="Pfam" id="PF07715"/>
    </source>
</evidence>
<keyword evidence="6 11" id="KW-0798">TonB box</keyword>
<dbReference type="InterPro" id="IPR012910">
    <property type="entry name" value="Plug_dom"/>
</dbReference>
<name>A0A7D4C0C1_9BACT</name>
<feature type="domain" description="TonB-dependent receptor-like beta-barrel" evidence="13">
    <location>
        <begin position="209"/>
        <end position="607"/>
    </location>
</feature>
<dbReference type="InterPro" id="IPR039426">
    <property type="entry name" value="TonB-dep_rcpt-like"/>
</dbReference>
<evidence type="ECO:0000256" key="8">
    <source>
        <dbReference type="ARBA" id="ARBA00023170"/>
    </source>
</evidence>
<evidence type="ECO:0000313" key="16">
    <source>
        <dbReference type="Proteomes" id="UP000500961"/>
    </source>
</evidence>
<evidence type="ECO:0000313" key="15">
    <source>
        <dbReference type="EMBL" id="QKG80044.1"/>
    </source>
</evidence>
<dbReference type="Gene3D" id="2.40.170.20">
    <property type="entry name" value="TonB-dependent receptor, beta-barrel domain"/>
    <property type="match status" value="1"/>
</dbReference>
<sequence length="639" mass="70819">MRFVKGCIVGAILFPAIVQAQMSIDDTIRVDEVAIYSTYRQSHTIGTNSFKVDSLKLKTFEGRNLSELLQSSGASIRTYGVGGLSSIALRGGSSVHTAVVWNGINLQSPMNGGVNLSQLPTMLFNSIKVQHGGNGTIYGSGAISGIVILESKSLLQQPNGIEVGTIYGDGHTRGVVASGKYGTQNLALSLKYNGTWADNDFEFINTYKFGNPRERISNAQAKLHGLMADVSVRIGQNSLWNFSGWLTSNDKNVQTLMSSYQASHANQVDNNYALSSNLVSELSKFSVRFKNAYVNAKNRYEDSTSNIYSNNRSKQLINEIELKKEVFSKSEIVAGVGHTIDMAKSDSYIKNAVRNRISAYASMVNRFFDSRVTVATSVRDELVDGDFIPVVASGGVELEVFKWMRLKASAATSYRLPTLNDLYWATTTFASGNPDLKPEHGWNADGGADFIVSLPAGRLSLSVTYYITELNDWIVWLPDANDNGRWKPDNFNHGKSNGIEGFLRFNIGSRRIKVISDLSYTYTNSKVYDIGDYDGKPMIYVPRHRVGGSFSLSYNGFSILYTHSFASERYTDDQNKLPYYNLGDAVLAYNFSLAGSKASISVGINNVWNEQYQLMRNYAMPLRNYFVRLNVEIQSKSTR</sequence>
<feature type="domain" description="TonB-dependent receptor plug" evidence="14">
    <location>
        <begin position="52"/>
        <end position="146"/>
    </location>
</feature>
<dbReference type="KEGG" id="ttz:FHG85_07130"/>
<reference evidence="15 16" key="1">
    <citation type="submission" date="2019-07" db="EMBL/GenBank/DDBJ databases">
        <title>Thalassofilum flectens gen. nov., sp. nov., a novel moderate thermophilic anaerobe from a shallow sea hot spring in Kunashir Island (Russia), representing a new family in the order Bacteroidales, and proposal of Thalassofilacea fam. nov.</title>
        <authorList>
            <person name="Kochetkova T.V."/>
            <person name="Podosokorskaya O.A."/>
            <person name="Novikov A."/>
            <person name="Elcheninov A.G."/>
            <person name="Toshchakov S.V."/>
            <person name="Kublanov I.V."/>
        </authorList>
    </citation>
    <scope>NUCLEOTIDE SEQUENCE [LARGE SCALE GENOMIC DNA]</scope>
    <source>
        <strain evidence="15 16">38-H</strain>
    </source>
</reference>
<evidence type="ECO:0000256" key="1">
    <source>
        <dbReference type="ARBA" id="ARBA00004571"/>
    </source>
</evidence>
<protein>
    <submittedName>
        <fullName evidence="15">TonB-dependent receptor</fullName>
    </submittedName>
</protein>
<evidence type="ECO:0000256" key="5">
    <source>
        <dbReference type="ARBA" id="ARBA00022729"/>
    </source>
</evidence>
<evidence type="ECO:0000256" key="11">
    <source>
        <dbReference type="RuleBase" id="RU003357"/>
    </source>
</evidence>
<evidence type="ECO:0000259" key="13">
    <source>
        <dbReference type="Pfam" id="PF00593"/>
    </source>
</evidence>
<dbReference type="EMBL" id="CP041345">
    <property type="protein sequence ID" value="QKG80044.1"/>
    <property type="molecule type" value="Genomic_DNA"/>
</dbReference>
<evidence type="ECO:0000256" key="6">
    <source>
        <dbReference type="ARBA" id="ARBA00023077"/>
    </source>
</evidence>
<feature type="signal peptide" evidence="12">
    <location>
        <begin position="1"/>
        <end position="20"/>
    </location>
</feature>
<dbReference type="Gene3D" id="2.170.130.10">
    <property type="entry name" value="TonB-dependent receptor, plug domain"/>
    <property type="match status" value="1"/>
</dbReference>
<dbReference type="InterPro" id="IPR036942">
    <property type="entry name" value="Beta-barrel_TonB_sf"/>
</dbReference>
<dbReference type="SUPFAM" id="SSF56935">
    <property type="entry name" value="Porins"/>
    <property type="match status" value="1"/>
</dbReference>
<proteinExistence type="inferred from homology"/>
<organism evidence="15 16">
    <name type="scientific">Tenuifilum thalassicum</name>
    <dbReference type="NCBI Taxonomy" id="2590900"/>
    <lineage>
        <taxon>Bacteria</taxon>
        <taxon>Pseudomonadati</taxon>
        <taxon>Bacteroidota</taxon>
        <taxon>Bacteroidia</taxon>
        <taxon>Bacteroidales</taxon>
        <taxon>Tenuifilaceae</taxon>
        <taxon>Tenuifilum</taxon>
    </lineage>
</organism>